<protein>
    <submittedName>
        <fullName evidence="1">Uncharacterized protein</fullName>
    </submittedName>
</protein>
<dbReference type="Proteomes" id="UP000237105">
    <property type="component" value="Unassembled WGS sequence"/>
</dbReference>
<reference evidence="2" key="1">
    <citation type="submission" date="2016-06" db="EMBL/GenBank/DDBJ databases">
        <title>Parallel loss of symbiosis genes in relatives of nitrogen-fixing non-legume Parasponia.</title>
        <authorList>
            <person name="Van Velzen R."/>
            <person name="Holmer R."/>
            <person name="Bu F."/>
            <person name="Rutten L."/>
            <person name="Van Zeijl A."/>
            <person name="Liu W."/>
            <person name="Santuari L."/>
            <person name="Cao Q."/>
            <person name="Sharma T."/>
            <person name="Shen D."/>
            <person name="Roswanjaya Y."/>
            <person name="Wardhani T."/>
            <person name="Kalhor M.S."/>
            <person name="Jansen J."/>
            <person name="Van den Hoogen J."/>
            <person name="Gungor B."/>
            <person name="Hartog M."/>
            <person name="Hontelez J."/>
            <person name="Verver J."/>
            <person name="Yang W.-C."/>
            <person name="Schijlen E."/>
            <person name="Repin R."/>
            <person name="Schilthuizen M."/>
            <person name="Schranz E."/>
            <person name="Heidstra R."/>
            <person name="Miyata K."/>
            <person name="Fedorova E."/>
            <person name="Kohlen W."/>
            <person name="Bisseling T."/>
            <person name="Smit S."/>
            <person name="Geurts R."/>
        </authorList>
    </citation>
    <scope>NUCLEOTIDE SEQUENCE [LARGE SCALE GENOMIC DNA]</scope>
    <source>
        <strain evidence="2">cv. WU1-14</strain>
    </source>
</reference>
<comment type="caution">
    <text evidence="1">The sequence shown here is derived from an EMBL/GenBank/DDBJ whole genome shotgun (WGS) entry which is preliminary data.</text>
</comment>
<keyword evidence="2" id="KW-1185">Reference proteome</keyword>
<evidence type="ECO:0000313" key="1">
    <source>
        <dbReference type="EMBL" id="PON42435.1"/>
    </source>
</evidence>
<organism evidence="1 2">
    <name type="scientific">Parasponia andersonii</name>
    <name type="common">Sponia andersonii</name>
    <dbReference type="NCBI Taxonomy" id="3476"/>
    <lineage>
        <taxon>Eukaryota</taxon>
        <taxon>Viridiplantae</taxon>
        <taxon>Streptophyta</taxon>
        <taxon>Embryophyta</taxon>
        <taxon>Tracheophyta</taxon>
        <taxon>Spermatophyta</taxon>
        <taxon>Magnoliopsida</taxon>
        <taxon>eudicotyledons</taxon>
        <taxon>Gunneridae</taxon>
        <taxon>Pentapetalae</taxon>
        <taxon>rosids</taxon>
        <taxon>fabids</taxon>
        <taxon>Rosales</taxon>
        <taxon>Cannabaceae</taxon>
        <taxon>Parasponia</taxon>
    </lineage>
</organism>
<evidence type="ECO:0000313" key="2">
    <source>
        <dbReference type="Proteomes" id="UP000237105"/>
    </source>
</evidence>
<dbReference type="EMBL" id="JXTB01000392">
    <property type="protein sequence ID" value="PON42435.1"/>
    <property type="molecule type" value="Genomic_DNA"/>
</dbReference>
<dbReference type="AlphaFoldDB" id="A0A2P5B0Z7"/>
<name>A0A2P5B0Z7_PARAD</name>
<proteinExistence type="predicted"/>
<gene>
    <name evidence="1" type="ORF">PanWU01x14_281930</name>
</gene>
<sequence>MFAAEQPLEVSITDACLTNFDLNKTNMRNDTLMIAYDMSLNVTLRNTQPSVGLYYDTVQAEAYYAGELFAAMTLLPF</sequence>
<accession>A0A2P5B0Z7</accession>
<dbReference type="OrthoDB" id="1889094at2759"/>